<evidence type="ECO:0000256" key="2">
    <source>
        <dbReference type="SAM" id="MobiDB-lite"/>
    </source>
</evidence>
<dbReference type="EMBL" id="OU015569">
    <property type="protein sequence ID" value="CAG5100424.1"/>
    <property type="molecule type" value="Genomic_DNA"/>
</dbReference>
<comment type="caution">
    <text evidence="1">Lacks conserved residue(s) required for the propagation of feature annotation.</text>
</comment>
<feature type="compositionally biased region" description="Basic residues" evidence="2">
    <location>
        <begin position="263"/>
        <end position="272"/>
    </location>
</feature>
<evidence type="ECO:0000256" key="3">
    <source>
        <dbReference type="SAM" id="SignalP"/>
    </source>
</evidence>
<dbReference type="Proteomes" id="UP001158576">
    <property type="component" value="Chromosome XSR"/>
</dbReference>
<name>A0ABN7SQ45_OIKDI</name>
<evidence type="ECO:0000259" key="4">
    <source>
        <dbReference type="PROSITE" id="PS51670"/>
    </source>
</evidence>
<evidence type="ECO:0000313" key="5">
    <source>
        <dbReference type="EMBL" id="CAG5100424.1"/>
    </source>
</evidence>
<feature type="chain" id="PRO_5045783638" evidence="3">
    <location>
        <begin position="20"/>
        <end position="279"/>
    </location>
</feature>
<keyword evidence="6" id="KW-1185">Reference proteome</keyword>
<keyword evidence="3" id="KW-0732">Signal</keyword>
<organism evidence="5 6">
    <name type="scientific">Oikopleura dioica</name>
    <name type="common">Tunicate</name>
    <dbReference type="NCBI Taxonomy" id="34765"/>
    <lineage>
        <taxon>Eukaryota</taxon>
        <taxon>Metazoa</taxon>
        <taxon>Chordata</taxon>
        <taxon>Tunicata</taxon>
        <taxon>Appendicularia</taxon>
        <taxon>Copelata</taxon>
        <taxon>Oikopleuridae</taxon>
        <taxon>Oikopleura</taxon>
    </lineage>
</organism>
<feature type="domain" description="ShKT" evidence="4">
    <location>
        <begin position="19"/>
        <end position="52"/>
    </location>
</feature>
<gene>
    <name evidence="5" type="ORF">OKIOD_LOCUS8551</name>
</gene>
<sequence length="279" mass="31395">MRLFNSILLAAAFAQEESCFDKIDNCQSLKEQGRCSVLNIKTVQCRRTCGDCPNGADYSDRCYRDSPCNEKGTVGGNAEGCSSIDRAPFFKCKCKKYFSGTNCATFNCPCKNGGQCAQCYADECQTTPSCICKDPFQGKFCEKRIAEKKAPYYGPWSNWDKASCDGFTGQTRTRYRYCTDGTKQRSPTCCKRGSIKNKFCRMEYDGEPVTETQKCGSGPFWSEWSAWNRACVAENGGRNIWRNRKCIGGRAYVDEGCRDRNPGRRQTKRCPTPRKVGLN</sequence>
<accession>A0ABN7SQ45</accession>
<dbReference type="SMART" id="SM00254">
    <property type="entry name" value="ShKT"/>
    <property type="match status" value="1"/>
</dbReference>
<feature type="region of interest" description="Disordered" evidence="2">
    <location>
        <begin position="260"/>
        <end position="279"/>
    </location>
</feature>
<reference evidence="5 6" key="1">
    <citation type="submission" date="2021-04" db="EMBL/GenBank/DDBJ databases">
        <authorList>
            <person name="Bliznina A."/>
        </authorList>
    </citation>
    <scope>NUCLEOTIDE SEQUENCE [LARGE SCALE GENOMIC DNA]</scope>
</reference>
<evidence type="ECO:0000313" key="6">
    <source>
        <dbReference type="Proteomes" id="UP001158576"/>
    </source>
</evidence>
<dbReference type="PROSITE" id="PS51670">
    <property type="entry name" value="SHKT"/>
    <property type="match status" value="1"/>
</dbReference>
<proteinExistence type="predicted"/>
<dbReference type="Pfam" id="PF01549">
    <property type="entry name" value="ShK"/>
    <property type="match status" value="1"/>
</dbReference>
<protein>
    <submittedName>
        <fullName evidence="5">Oidioi.mRNA.OKI2018_I69.XSR.g16993.t1.cds</fullName>
    </submittedName>
</protein>
<evidence type="ECO:0000256" key="1">
    <source>
        <dbReference type="PROSITE-ProRule" id="PRU01005"/>
    </source>
</evidence>
<feature type="signal peptide" evidence="3">
    <location>
        <begin position="1"/>
        <end position="19"/>
    </location>
</feature>
<dbReference type="InterPro" id="IPR003582">
    <property type="entry name" value="ShKT_dom"/>
</dbReference>